<dbReference type="SMART" id="SM00028">
    <property type="entry name" value="TPR"/>
    <property type="match status" value="2"/>
</dbReference>
<dbReference type="GO" id="GO:0006620">
    <property type="term" value="P:post-translational protein targeting to endoplasmic reticulum membrane"/>
    <property type="evidence" value="ECO:0007669"/>
    <property type="project" value="TreeGrafter"/>
</dbReference>
<dbReference type="PANTHER" id="PTHR45831:SF2">
    <property type="entry name" value="LD24721P"/>
    <property type="match status" value="1"/>
</dbReference>
<feature type="compositionally biased region" description="Polar residues" evidence="4">
    <location>
        <begin position="470"/>
        <end position="485"/>
    </location>
</feature>
<sequence length="664" mass="74624">MRPLKKVNCSNLFAALDSAVKTKEVAVRWQGNAYVLDMDAAKACFRDLKREFELATNVKTTRQEWPSWDGTSGGTHDAQQTAKIPDDMPIADIPWIQRGHSVLVKGHASVSITRATDKTTLKPTRNTTTTVSSHLAQMALHRRKPAHERSLGYRLEGNEHYNATPPRYKAALEKYTQAVNALPDDAKALSNRSAAYARLGRNKESLCDADRALRYDPEWPKLWARKARAHICLKQFDEAVAAYGRAIEIDTSRDDYRENREYATEQGGSHERYEAKQAALKRAEEERRLREIQERPQREANEWADYEAALRQWDEERTAQRRHRRECVARWKRSTGATNELDKPVYDRGRSVHVDIFSRLRGACRDCACTMWKRDVQTMRNWSDTTVLNCEVCGCLHTSHEDCGYYNDEDPPPPRRPGTKEAKPQIDGVYAGVNPNTGEEMGAPVSDIKVVDDGAAAAQVRKQREDTQRGSKNNDQQKAQVISSSDIAASTARDLFMTEDVFGTEWGGRWSQGAGEAGQAYFAQLTRDGGGGGGDCSVRHEEHVECIGYCRQERWKPFGSNMTHGNDTSVLFCRRCGKPNDAHASMRSWLSAWQDGIARHDVTSSGMRAALAHVGFEEVVDGEAEDMGAWKDAARRAMRDSARAFSDRGRELEQEAYDASGATI</sequence>
<accession>A0A830HRS6</accession>
<reference evidence="5" key="1">
    <citation type="submission" date="2020-10" db="EMBL/GenBank/DDBJ databases">
        <title>Unveiling of a novel bifunctional photoreceptor, Dualchrome1, isolated from a cosmopolitan green alga.</title>
        <authorList>
            <person name="Suzuki S."/>
            <person name="Kawachi M."/>
        </authorList>
    </citation>
    <scope>NUCLEOTIDE SEQUENCE</scope>
    <source>
        <strain evidence="5">NIES 2893</strain>
    </source>
</reference>
<dbReference type="Gene3D" id="1.25.40.10">
    <property type="entry name" value="Tetratricopeptide repeat domain"/>
    <property type="match status" value="1"/>
</dbReference>
<dbReference type="PANTHER" id="PTHR45831">
    <property type="entry name" value="LD24721P"/>
    <property type="match status" value="1"/>
</dbReference>
<protein>
    <submittedName>
        <fullName evidence="5">Uncharacterized protein</fullName>
    </submittedName>
</protein>
<dbReference type="OrthoDB" id="495280at2759"/>
<feature type="repeat" description="TPR" evidence="3">
    <location>
        <begin position="220"/>
        <end position="253"/>
    </location>
</feature>
<dbReference type="Proteomes" id="UP000660262">
    <property type="component" value="Unassembled WGS sequence"/>
</dbReference>
<dbReference type="InterPro" id="IPR011990">
    <property type="entry name" value="TPR-like_helical_dom_sf"/>
</dbReference>
<dbReference type="GO" id="GO:0060090">
    <property type="term" value="F:molecular adaptor activity"/>
    <property type="evidence" value="ECO:0007669"/>
    <property type="project" value="TreeGrafter"/>
</dbReference>
<dbReference type="InterPro" id="IPR047150">
    <property type="entry name" value="SGT"/>
</dbReference>
<organism evidence="5 6">
    <name type="scientific">Pycnococcus provasolii</name>
    <dbReference type="NCBI Taxonomy" id="41880"/>
    <lineage>
        <taxon>Eukaryota</taxon>
        <taxon>Viridiplantae</taxon>
        <taxon>Chlorophyta</taxon>
        <taxon>Pseudoscourfieldiophyceae</taxon>
        <taxon>Pseudoscourfieldiales</taxon>
        <taxon>Pycnococcaceae</taxon>
        <taxon>Pycnococcus</taxon>
    </lineage>
</organism>
<dbReference type="GO" id="GO:0016020">
    <property type="term" value="C:membrane"/>
    <property type="evidence" value="ECO:0007669"/>
    <property type="project" value="TreeGrafter"/>
</dbReference>
<keyword evidence="2 3" id="KW-0802">TPR repeat</keyword>
<gene>
    <name evidence="5" type="ORF">PPROV_000841300</name>
</gene>
<dbReference type="AlphaFoldDB" id="A0A830HRS6"/>
<evidence type="ECO:0000256" key="3">
    <source>
        <dbReference type="PROSITE-ProRule" id="PRU00339"/>
    </source>
</evidence>
<dbReference type="EMBL" id="BNJQ01000026">
    <property type="protein sequence ID" value="GHP09678.1"/>
    <property type="molecule type" value="Genomic_DNA"/>
</dbReference>
<feature type="region of interest" description="Disordered" evidence="4">
    <location>
        <begin position="404"/>
        <end position="485"/>
    </location>
</feature>
<evidence type="ECO:0000256" key="4">
    <source>
        <dbReference type="SAM" id="MobiDB-lite"/>
    </source>
</evidence>
<proteinExistence type="predicted"/>
<name>A0A830HRS6_9CHLO</name>
<dbReference type="PROSITE" id="PS50005">
    <property type="entry name" value="TPR"/>
    <property type="match status" value="1"/>
</dbReference>
<comment type="caution">
    <text evidence="5">The sequence shown here is derived from an EMBL/GenBank/DDBJ whole genome shotgun (WGS) entry which is preliminary data.</text>
</comment>
<dbReference type="InterPro" id="IPR019734">
    <property type="entry name" value="TPR_rpt"/>
</dbReference>
<keyword evidence="6" id="KW-1185">Reference proteome</keyword>
<keyword evidence="1" id="KW-0677">Repeat</keyword>
<evidence type="ECO:0000256" key="2">
    <source>
        <dbReference type="ARBA" id="ARBA00022803"/>
    </source>
</evidence>
<evidence type="ECO:0000313" key="5">
    <source>
        <dbReference type="EMBL" id="GHP09678.1"/>
    </source>
</evidence>
<evidence type="ECO:0000256" key="1">
    <source>
        <dbReference type="ARBA" id="ARBA00022737"/>
    </source>
</evidence>
<dbReference type="GO" id="GO:0072380">
    <property type="term" value="C:TRC complex"/>
    <property type="evidence" value="ECO:0007669"/>
    <property type="project" value="TreeGrafter"/>
</dbReference>
<dbReference type="SUPFAM" id="SSF48452">
    <property type="entry name" value="TPR-like"/>
    <property type="match status" value="1"/>
</dbReference>
<evidence type="ECO:0000313" key="6">
    <source>
        <dbReference type="Proteomes" id="UP000660262"/>
    </source>
</evidence>